<dbReference type="InterPro" id="IPR013642">
    <property type="entry name" value="CLCA_N"/>
</dbReference>
<reference evidence="5" key="1">
    <citation type="submission" date="2025-08" db="UniProtKB">
        <authorList>
            <consortium name="RefSeq"/>
        </authorList>
    </citation>
    <scope>IDENTIFICATION</scope>
    <source>
        <tissue evidence="5">Whole organism</tissue>
    </source>
</reference>
<feature type="region of interest" description="Disordered" evidence="1">
    <location>
        <begin position="901"/>
        <end position="928"/>
    </location>
</feature>
<dbReference type="PROSITE" id="PS50234">
    <property type="entry name" value="VWFA"/>
    <property type="match status" value="1"/>
</dbReference>
<dbReference type="RefSeq" id="XP_018008279.1">
    <property type="nucleotide sequence ID" value="XM_018152790.2"/>
</dbReference>
<feature type="transmembrane region" description="Helical" evidence="2">
    <location>
        <begin position="943"/>
        <end position="968"/>
    </location>
</feature>
<feature type="region of interest" description="Disordered" evidence="1">
    <location>
        <begin position="1072"/>
        <end position="1096"/>
    </location>
</feature>
<proteinExistence type="predicted"/>
<evidence type="ECO:0000256" key="2">
    <source>
        <dbReference type="SAM" id="Phobius"/>
    </source>
</evidence>
<keyword evidence="2" id="KW-0472">Membrane</keyword>
<dbReference type="AlphaFoldDB" id="A0A8B7N4T1"/>
<dbReference type="KEGG" id="hazt:108665979"/>
<dbReference type="GO" id="GO:0032991">
    <property type="term" value="C:protein-containing complex"/>
    <property type="evidence" value="ECO:0007669"/>
    <property type="project" value="UniProtKB-ARBA"/>
</dbReference>
<feature type="compositionally biased region" description="Polar residues" evidence="1">
    <location>
        <begin position="1220"/>
        <end position="1232"/>
    </location>
</feature>
<protein>
    <submittedName>
        <fullName evidence="5">Calcium-activated chloride channel regulator 2-like</fullName>
    </submittedName>
</protein>
<keyword evidence="4" id="KW-1185">Reference proteome</keyword>
<dbReference type="Gene3D" id="3.40.50.410">
    <property type="entry name" value="von Willebrand factor, type A domain"/>
    <property type="match status" value="1"/>
</dbReference>
<dbReference type="OMA" id="YEEGCAH"/>
<name>A0A8B7N4T1_HYAAZ</name>
<dbReference type="Proteomes" id="UP000694843">
    <property type="component" value="Unplaced"/>
</dbReference>
<evidence type="ECO:0000259" key="3">
    <source>
        <dbReference type="PROSITE" id="PS50234"/>
    </source>
</evidence>
<dbReference type="InterPro" id="IPR036465">
    <property type="entry name" value="vWFA_dom_sf"/>
</dbReference>
<keyword evidence="2" id="KW-1133">Transmembrane helix</keyword>
<keyword evidence="2" id="KW-0812">Transmembrane</keyword>
<dbReference type="InterPro" id="IPR002035">
    <property type="entry name" value="VWF_A"/>
</dbReference>
<gene>
    <name evidence="5" type="primary">LOC108665979</name>
</gene>
<feature type="compositionally biased region" description="Pro residues" evidence="1">
    <location>
        <begin position="901"/>
        <end position="911"/>
    </location>
</feature>
<dbReference type="GeneID" id="108665979"/>
<sequence>MFHEKTSKNIRPQGSRESSLCSKHKIREDFKRPIVFLLVVLLLSFLAGIPGTTAQDLKLVDNGYEGLMVAIDEGIPQEQCKRILHGLKTVLGEFSSELYASTGGRASLSQVTVALPRTWGDDLSSCALMQPLTSVAPPVRPHVSITKPHPVFGNRPWAQQTQGCGKPGDRIYVGADLLNSASNDTHSYTARLLLAEWAKFRWGIFEERGHYGDALYPPLYRDPTTHRLRPNECSDPTQNQVPFCSSKQHVPEAPTKHNALCGGRPAWDIITQSDDFSTEKNLARNLTGHLAPSFRFVQESSPRFVLAVEDTAIMNMQRRWEFVRKAVRRVAVYDIPDGAHVALVVFNSVARTVAPLSKMDSVSDVRQRVGSSLPRNPSTVPESHKCVLCGLQEALRALDSDSIGAAGANIILITTGAGAATHHQMDEMIRLVQSRRVRVTPILYPLTERPGTASSSASQSLESLVLASGGSTRTFTVMDEGVGNDSKVSMLVALMDALLAAVRVSGPVDAVDTPVIVESTAYPGGIASMSSGSFTLDDSLGPDVRFSVYYYDLNHVGNAIQLTTPTGQVMSSVNMQEEDGDANVIFVNIPKAERGIWRYKVENRADSHQGLHVQVAAWPSKNRNVNVRVWTSNDGAELNPSDPAQPIILFAEVRDGDYPILNAHVVAKLQRLGTNTTGSGYKPTFIELFDKGIGDPDITSGDGVYSRYLPQMLLFPGHYELTVTATHNNGLAQVPAADTLGRRARMEGDHEVRKCCGSVIAYKHVKPVAPFNRQVPYGVISVVHDASERDIFPPSRILDLRAQLNETTRLVTLKWTAPGDDYDWGRANFYEAVIADSYAQAKAMDGEQIPGLPTPNTVPTEQVMTFEVKKYDQMIYIAVRAIDSASNRGGVSNVATLLVPQPPTTPPPPMTFPSNAHPSASTEPRGRGVTQPIRLAGLALEDIAVIGGVVGGFIVIIAIFAIVCVLHLKRRRKHSNKKEVAHRVEANRNVMVKSNSAVVIDHEDSHDSADSTVKDAEALKPVRPLSPVQSWAASKLLAEHERRFSVTSGPVMPNPNHAMEYNASMHDPFPDVTLTGTHSYPSSQTPSTTHSDPPAYQQSFTEGYAPYPYQYATGYSHEDLPPYTPGLSSQSSQASTAYAHEVPQPAMGEGAYPAELHPFHPSDMPAFVSDNYNSAQAHMYAPYPDNPNLRPMVPARTKVPPPVAPKPQGSRAPVPPVVPTTSSNGAMGSPSSMGEPKRRNVTQV</sequence>
<feature type="region of interest" description="Disordered" evidence="1">
    <location>
        <begin position="1186"/>
        <end position="1244"/>
    </location>
</feature>
<dbReference type="Pfam" id="PF08434">
    <property type="entry name" value="CLCA"/>
    <property type="match status" value="1"/>
</dbReference>
<feature type="domain" description="VWFA" evidence="3">
    <location>
        <begin position="293"/>
        <end position="498"/>
    </location>
</feature>
<dbReference type="OrthoDB" id="6353077at2759"/>
<feature type="compositionally biased region" description="Polar residues" evidence="1">
    <location>
        <begin position="1074"/>
        <end position="1096"/>
    </location>
</feature>
<evidence type="ECO:0000313" key="5">
    <source>
        <dbReference type="RefSeq" id="XP_018008279.1"/>
    </source>
</evidence>
<organism evidence="4 5">
    <name type="scientific">Hyalella azteca</name>
    <name type="common">Amphipod</name>
    <dbReference type="NCBI Taxonomy" id="294128"/>
    <lineage>
        <taxon>Eukaryota</taxon>
        <taxon>Metazoa</taxon>
        <taxon>Ecdysozoa</taxon>
        <taxon>Arthropoda</taxon>
        <taxon>Crustacea</taxon>
        <taxon>Multicrustacea</taxon>
        <taxon>Malacostraca</taxon>
        <taxon>Eumalacostraca</taxon>
        <taxon>Peracarida</taxon>
        <taxon>Amphipoda</taxon>
        <taxon>Senticaudata</taxon>
        <taxon>Talitrida</taxon>
        <taxon>Talitroidea</taxon>
        <taxon>Hyalellidae</taxon>
        <taxon>Hyalella</taxon>
    </lineage>
</organism>
<dbReference type="SUPFAM" id="SSF53300">
    <property type="entry name" value="vWA-like"/>
    <property type="match status" value="1"/>
</dbReference>
<dbReference type="CDD" id="cd00198">
    <property type="entry name" value="vWFA"/>
    <property type="match status" value="1"/>
</dbReference>
<evidence type="ECO:0000256" key="1">
    <source>
        <dbReference type="SAM" id="MobiDB-lite"/>
    </source>
</evidence>
<dbReference type="Pfam" id="PF00092">
    <property type="entry name" value="VWA"/>
    <property type="match status" value="1"/>
</dbReference>
<accession>A0A8B7N4T1</accession>
<evidence type="ECO:0000313" key="4">
    <source>
        <dbReference type="Proteomes" id="UP000694843"/>
    </source>
</evidence>